<accession>A0AAJ5YUH0</accession>
<feature type="transmembrane region" description="Helical" evidence="6">
    <location>
        <begin position="22"/>
        <end position="43"/>
    </location>
</feature>
<dbReference type="GO" id="GO:0033116">
    <property type="term" value="C:endoplasmic reticulum-Golgi intermediate compartment membrane"/>
    <property type="evidence" value="ECO:0007669"/>
    <property type="project" value="UniProtKB-SubCell"/>
</dbReference>
<evidence type="ECO:0000313" key="8">
    <source>
        <dbReference type="Proteomes" id="UP001219567"/>
    </source>
</evidence>
<dbReference type="GO" id="GO:0005789">
    <property type="term" value="C:endoplasmic reticulum membrane"/>
    <property type="evidence" value="ECO:0007669"/>
    <property type="project" value="UniProtKB-SubCell"/>
</dbReference>
<evidence type="ECO:0000256" key="2">
    <source>
        <dbReference type="ARBA" id="ARBA00022824"/>
    </source>
</evidence>
<comment type="function">
    <text evidence="6">Required for the assembly of the V0 complex of the vacuolar ATPase (V-ATPase) in the endoplasmic reticulum.</text>
</comment>
<evidence type="ECO:0000256" key="3">
    <source>
        <dbReference type="ARBA" id="ARBA00022989"/>
    </source>
</evidence>
<dbReference type="GO" id="GO:0070072">
    <property type="term" value="P:vacuolar proton-transporting V-type ATPase complex assembly"/>
    <property type="evidence" value="ECO:0007669"/>
    <property type="project" value="UniProtKB-UniRule"/>
</dbReference>
<dbReference type="Proteomes" id="UP001219567">
    <property type="component" value="Chromosome 3"/>
</dbReference>
<protein>
    <recommendedName>
        <fullName evidence="9">Vacuolar ATPase assembly integral membrane protein VMA21</fullName>
    </recommendedName>
</protein>
<dbReference type="InterPro" id="IPR019013">
    <property type="entry name" value="Vma21"/>
</dbReference>
<keyword evidence="4 6" id="KW-0472">Membrane</keyword>
<keyword evidence="1 6" id="KW-0812">Transmembrane</keyword>
<keyword evidence="2 6" id="KW-0256">Endoplasmic reticulum</keyword>
<sequence>MASLEVTPSRVSRRGPDPSRGVYFKLAFFTVALFVLPIASYYYAKDRYLNGDAVYAGGLAAIVANLVLAGYIIVACLEDDGSRTKAKLSEKKSE</sequence>
<reference evidence="7 8" key="1">
    <citation type="submission" date="2023-03" db="EMBL/GenBank/DDBJ databases">
        <title>Mating type loci evolution in Malassezia.</title>
        <authorList>
            <person name="Coelho M.A."/>
        </authorList>
    </citation>
    <scope>NUCLEOTIDE SEQUENCE [LARGE SCALE GENOMIC DNA]</scope>
    <source>
        <strain evidence="7 8">CBS 9725</strain>
    </source>
</reference>
<keyword evidence="5 6" id="KW-0968">Cytoplasmic vesicle</keyword>
<comment type="subcellular location">
    <subcellularLocation>
        <location evidence="6">Endoplasmic reticulum membrane</location>
        <topology evidence="6">Multi-pass membrane protein</topology>
    </subcellularLocation>
    <subcellularLocation>
        <location evidence="6">Endoplasmic reticulum-Golgi intermediate compartment membrane</location>
        <topology evidence="6">Multi-pass membrane protein</topology>
    </subcellularLocation>
    <subcellularLocation>
        <location evidence="6">Cytoplasmic vesicle</location>
        <location evidence="6">COPII-coated vesicle membrane</location>
        <topology evidence="6">Multi-pass membrane protein</topology>
    </subcellularLocation>
</comment>
<dbReference type="AlphaFoldDB" id="A0AAJ5YUH0"/>
<dbReference type="GO" id="GO:0012507">
    <property type="term" value="C:ER to Golgi transport vesicle membrane"/>
    <property type="evidence" value="ECO:0007669"/>
    <property type="project" value="UniProtKB-SubCell"/>
</dbReference>
<comment type="similarity">
    <text evidence="6">Belongs to the VMA21 family.</text>
</comment>
<evidence type="ECO:0000256" key="1">
    <source>
        <dbReference type="ARBA" id="ARBA00022692"/>
    </source>
</evidence>
<evidence type="ECO:0000256" key="6">
    <source>
        <dbReference type="HAMAP-Rule" id="MF_03058"/>
    </source>
</evidence>
<organism evidence="7 8">
    <name type="scientific">Malassezia yamatoensis</name>
    <dbReference type="NCBI Taxonomy" id="253288"/>
    <lineage>
        <taxon>Eukaryota</taxon>
        <taxon>Fungi</taxon>
        <taxon>Dikarya</taxon>
        <taxon>Basidiomycota</taxon>
        <taxon>Ustilaginomycotina</taxon>
        <taxon>Malasseziomycetes</taxon>
        <taxon>Malasseziales</taxon>
        <taxon>Malasseziaceae</taxon>
        <taxon>Malassezia</taxon>
    </lineage>
</organism>
<evidence type="ECO:0000313" key="7">
    <source>
        <dbReference type="EMBL" id="WFC99680.1"/>
    </source>
</evidence>
<proteinExistence type="inferred from homology"/>
<keyword evidence="8" id="KW-1185">Reference proteome</keyword>
<evidence type="ECO:0000256" key="4">
    <source>
        <dbReference type="ARBA" id="ARBA00023136"/>
    </source>
</evidence>
<dbReference type="Pfam" id="PF09446">
    <property type="entry name" value="VMA21"/>
    <property type="match status" value="1"/>
</dbReference>
<name>A0AAJ5YUH0_9BASI</name>
<feature type="transmembrane region" description="Helical" evidence="6">
    <location>
        <begin position="55"/>
        <end position="77"/>
    </location>
</feature>
<gene>
    <name evidence="7" type="ORF">MYAM1_002425</name>
</gene>
<evidence type="ECO:0008006" key="9">
    <source>
        <dbReference type="Google" id="ProtNLM"/>
    </source>
</evidence>
<dbReference type="HAMAP" id="MF_03058">
    <property type="entry name" value="VMA21"/>
    <property type="match status" value="1"/>
</dbReference>
<comment type="caution">
    <text evidence="6">Lacks conserved residue(s) required for the propagation of feature annotation.</text>
</comment>
<evidence type="ECO:0000256" key="5">
    <source>
        <dbReference type="ARBA" id="ARBA00023329"/>
    </source>
</evidence>
<dbReference type="EMBL" id="CP119945">
    <property type="protein sequence ID" value="WFC99680.1"/>
    <property type="molecule type" value="Genomic_DNA"/>
</dbReference>
<keyword evidence="3 6" id="KW-1133">Transmembrane helix</keyword>